<dbReference type="PANTHER" id="PTHR48050">
    <property type="entry name" value="STEROL 3-BETA-GLUCOSYLTRANSFERASE"/>
    <property type="match status" value="1"/>
</dbReference>
<keyword evidence="6" id="KW-0752">Steroid biosynthesis</keyword>
<keyword evidence="8" id="KW-0443">Lipid metabolism</keyword>
<evidence type="ECO:0000256" key="11">
    <source>
        <dbReference type="SAM" id="MobiDB-lite"/>
    </source>
</evidence>
<dbReference type="AlphaFoldDB" id="A0ABD0VKD4"/>
<feature type="region of interest" description="Disordered" evidence="11">
    <location>
        <begin position="1"/>
        <end position="64"/>
    </location>
</feature>
<dbReference type="Proteomes" id="UP001552299">
    <property type="component" value="Unassembled WGS sequence"/>
</dbReference>
<comment type="caution">
    <text evidence="13">The sequence shown here is derived from an EMBL/GenBank/DDBJ whole genome shotgun (WGS) entry which is preliminary data.</text>
</comment>
<feature type="domain" description="Glycosyltransferase family 28 N-terminal" evidence="12">
    <location>
        <begin position="132"/>
        <end position="269"/>
    </location>
</feature>
<keyword evidence="7" id="KW-0756">Sterol biosynthesis</keyword>
<protein>
    <recommendedName>
        <fullName evidence="2">sterol 3beta-glucosyltransferase</fullName>
        <ecNumber evidence="2">2.4.1.173</ecNumber>
    </recommendedName>
</protein>
<evidence type="ECO:0000313" key="14">
    <source>
        <dbReference type="Proteomes" id="UP001552299"/>
    </source>
</evidence>
<dbReference type="Gene3D" id="3.40.50.2000">
    <property type="entry name" value="Glycogen Phosphorylase B"/>
    <property type="match status" value="2"/>
</dbReference>
<dbReference type="GO" id="GO:0016126">
    <property type="term" value="P:sterol biosynthetic process"/>
    <property type="evidence" value="ECO:0007669"/>
    <property type="project" value="UniProtKB-KW"/>
</dbReference>
<reference evidence="13 14" key="1">
    <citation type="journal article" date="2024" name="Plant Biotechnol. J.">
        <title>Dendrobium thyrsiflorum genome and its molecular insights into genes involved in important horticultural traits.</title>
        <authorList>
            <person name="Chen B."/>
            <person name="Wang J.Y."/>
            <person name="Zheng P.J."/>
            <person name="Li K.L."/>
            <person name="Liang Y.M."/>
            <person name="Chen X.F."/>
            <person name="Zhang C."/>
            <person name="Zhao X."/>
            <person name="He X."/>
            <person name="Zhang G.Q."/>
            <person name="Liu Z.J."/>
            <person name="Xu Q."/>
        </authorList>
    </citation>
    <scope>NUCLEOTIDE SEQUENCE [LARGE SCALE GENOMIC DNA]</scope>
    <source>
        <strain evidence="13">GZMU011</strain>
    </source>
</reference>
<evidence type="ECO:0000256" key="1">
    <source>
        <dbReference type="ARBA" id="ARBA00006962"/>
    </source>
</evidence>
<keyword evidence="14" id="KW-1185">Reference proteome</keyword>
<evidence type="ECO:0000256" key="5">
    <source>
        <dbReference type="ARBA" id="ARBA00022679"/>
    </source>
</evidence>
<keyword evidence="3" id="KW-0444">Lipid biosynthesis</keyword>
<dbReference type="FunFam" id="3.40.50.2000:FF:000030">
    <property type="entry name" value="Sterol 3-beta-glucosyltransferase UGT80A2"/>
    <property type="match status" value="1"/>
</dbReference>
<evidence type="ECO:0000256" key="6">
    <source>
        <dbReference type="ARBA" id="ARBA00022955"/>
    </source>
</evidence>
<evidence type="ECO:0000256" key="2">
    <source>
        <dbReference type="ARBA" id="ARBA00012650"/>
    </source>
</evidence>
<keyword evidence="9" id="KW-1207">Sterol metabolism</keyword>
<proteinExistence type="inferred from homology"/>
<feature type="compositionally biased region" description="Polar residues" evidence="11">
    <location>
        <begin position="1"/>
        <end position="11"/>
    </location>
</feature>
<dbReference type="CDD" id="cd03784">
    <property type="entry name" value="GT1_Gtf-like"/>
    <property type="match status" value="1"/>
</dbReference>
<gene>
    <name evidence="13" type="ORF">M5K25_007121</name>
</gene>
<name>A0ABD0VKD4_DENTH</name>
<evidence type="ECO:0000256" key="3">
    <source>
        <dbReference type="ARBA" id="ARBA00022516"/>
    </source>
</evidence>
<dbReference type="InterPro" id="IPR002213">
    <property type="entry name" value="UDP_glucos_trans"/>
</dbReference>
<dbReference type="SUPFAM" id="SSF53756">
    <property type="entry name" value="UDP-Glycosyltransferase/glycogen phosphorylase"/>
    <property type="match status" value="1"/>
</dbReference>
<organism evidence="13 14">
    <name type="scientific">Dendrobium thyrsiflorum</name>
    <name type="common">Pinecone-like raceme dendrobium</name>
    <name type="synonym">Orchid</name>
    <dbReference type="NCBI Taxonomy" id="117978"/>
    <lineage>
        <taxon>Eukaryota</taxon>
        <taxon>Viridiplantae</taxon>
        <taxon>Streptophyta</taxon>
        <taxon>Embryophyta</taxon>
        <taxon>Tracheophyta</taxon>
        <taxon>Spermatophyta</taxon>
        <taxon>Magnoliopsida</taxon>
        <taxon>Liliopsida</taxon>
        <taxon>Asparagales</taxon>
        <taxon>Orchidaceae</taxon>
        <taxon>Epidendroideae</taxon>
        <taxon>Malaxideae</taxon>
        <taxon>Dendrobiinae</taxon>
        <taxon>Dendrobium</taxon>
    </lineage>
</organism>
<evidence type="ECO:0000313" key="13">
    <source>
        <dbReference type="EMBL" id="KAL0923076.1"/>
    </source>
</evidence>
<comment type="similarity">
    <text evidence="1">Belongs to the glycosyltransferase 28 family.</text>
</comment>
<evidence type="ECO:0000256" key="7">
    <source>
        <dbReference type="ARBA" id="ARBA00023011"/>
    </source>
</evidence>
<accession>A0ABD0VKD4</accession>
<dbReference type="EMBL" id="JANQDX010000006">
    <property type="protein sequence ID" value="KAL0923076.1"/>
    <property type="molecule type" value="Genomic_DNA"/>
</dbReference>
<evidence type="ECO:0000259" key="12">
    <source>
        <dbReference type="Pfam" id="PF03033"/>
    </source>
</evidence>
<dbReference type="GO" id="GO:0016906">
    <property type="term" value="F:sterol 3-beta-glucosyltransferase activity"/>
    <property type="evidence" value="ECO:0007669"/>
    <property type="project" value="UniProtKB-EC"/>
</dbReference>
<dbReference type="InterPro" id="IPR050426">
    <property type="entry name" value="Glycosyltransferase_28"/>
</dbReference>
<sequence length="647" mass="71937">MNGEGTSSSPPVRSDRNLPRANTMPGGNKSEVAEIWSGPQNLERSSTEKRRQNNSRTDPTVQLFDDKISDKKKLKMLNRMATVKGDGTVEVEVPGDIESATLDFRPDYVVAGAVDEEPMEVTDLPCVPPLQIAILIVGTRGDVQPFIAIGKRLQDYGHRVRLATHANFKEFVLTAGLEFYPLGGDPKVLAEYMVKNKGFLPSSPSEITIQRKQMKEIIFSLLSACKEPDMDTGISFKAEAIIANPPAYEALKVPIHIFFTMPWTPTSEFPHPLSRVKQSAGYRLSYQIVDSMIWLGIRDMINQFRKKKLKLRPVTYLSGIQGSSSDIPHGYIWSPHLVPKPKDWGPKIDVVGFCFLDLASNYQPPESLVNWIEAGEKPIYIGFGSLPVQEPEKMTRTIVEALEITGQRVVHYGGAGTTAAGLKAACPTTIVPFFGDQPFWGERVHARGLGPQPILVDQFSLPKLVESIKFMMDPQVCKNIDEGRLKMKPHCPLVTDLAVRVKAIKVLMSYNPLWLQIGFHILFGGDSLLLNNGDQDEHFLKEFIEKHFLAHAGIARTHALNKSVGGLYRPGYYEALGSVILKRFLLLAIALDKAKCESSLPIKHGIDSIDGGSPLLFTRQSHIKSSRQIIHEFLMDSMHGEGWHIAV</sequence>
<dbReference type="PANTHER" id="PTHR48050:SF13">
    <property type="entry name" value="STEROL 3-BETA-GLUCOSYLTRANSFERASE UGT80A2"/>
    <property type="match status" value="1"/>
</dbReference>
<evidence type="ECO:0000256" key="8">
    <source>
        <dbReference type="ARBA" id="ARBA00023098"/>
    </source>
</evidence>
<evidence type="ECO:0000256" key="10">
    <source>
        <dbReference type="ARBA" id="ARBA00023221"/>
    </source>
</evidence>
<evidence type="ECO:0000256" key="4">
    <source>
        <dbReference type="ARBA" id="ARBA00022676"/>
    </source>
</evidence>
<keyword evidence="10" id="KW-0753">Steroid metabolism</keyword>
<dbReference type="Pfam" id="PF03033">
    <property type="entry name" value="Glyco_transf_28"/>
    <property type="match status" value="1"/>
</dbReference>
<keyword evidence="5" id="KW-0808">Transferase</keyword>
<dbReference type="EC" id="2.4.1.173" evidence="2"/>
<evidence type="ECO:0000256" key="9">
    <source>
        <dbReference type="ARBA" id="ARBA00023166"/>
    </source>
</evidence>
<dbReference type="InterPro" id="IPR004276">
    <property type="entry name" value="GlycoTrans_28_N"/>
</dbReference>
<keyword evidence="4" id="KW-0328">Glycosyltransferase</keyword>